<protein>
    <submittedName>
        <fullName evidence="1">SJCHGC04015 protein</fullName>
    </submittedName>
</protein>
<proteinExistence type="evidence at transcript level"/>
<organism evidence="1">
    <name type="scientific">Schistosoma japonicum</name>
    <name type="common">Blood fluke</name>
    <dbReference type="NCBI Taxonomy" id="6182"/>
    <lineage>
        <taxon>Eukaryota</taxon>
        <taxon>Metazoa</taxon>
        <taxon>Spiralia</taxon>
        <taxon>Lophotrochozoa</taxon>
        <taxon>Platyhelminthes</taxon>
        <taxon>Trematoda</taxon>
        <taxon>Digenea</taxon>
        <taxon>Strigeidida</taxon>
        <taxon>Schistosomatoidea</taxon>
        <taxon>Schistosomatidae</taxon>
        <taxon>Schistosoma</taxon>
    </lineage>
</organism>
<feature type="non-terminal residue" evidence="1">
    <location>
        <position position="1"/>
    </location>
</feature>
<reference evidence="1" key="1">
    <citation type="journal article" date="2006" name="PLoS Pathog.">
        <title>New perspectives on host-parasite interplay by comparative transcriptomic and proteomic analyses of Schistosoma japonicum.</title>
        <authorList>
            <person name="Liu F."/>
            <person name="Lu J."/>
            <person name="Hu W."/>
            <person name="Wang S.Y."/>
            <person name="Cui S.J."/>
            <person name="Chi M."/>
            <person name="Yan Q."/>
            <person name="Wang X.R."/>
            <person name="Song H.D."/>
            <person name="Xu X.N."/>
            <person name="Wang J.J."/>
            <person name="Zhang X.L."/>
            <person name="Zhang X."/>
            <person name="Wang Z.Q."/>
            <person name="Xue C.L."/>
            <person name="Brindley P.J."/>
            <person name="McManus D.P."/>
            <person name="Yang P.Y."/>
            <person name="Feng Z."/>
            <person name="Chen Z."/>
            <person name="Han Z.G."/>
        </authorList>
    </citation>
    <scope>NUCLEOTIDE SEQUENCE</scope>
</reference>
<dbReference type="AlphaFoldDB" id="Q5C5B4"/>
<evidence type="ECO:0000313" key="1">
    <source>
        <dbReference type="EMBL" id="AAX25160.2"/>
    </source>
</evidence>
<accession>Q5C5B4</accession>
<name>Q5C5B4_SCHJA</name>
<sequence length="256" mass="29921">YLIDRLLTPIEDENRNEFLLAKKLYSNVLIRLLSDCLITHERVDASPQLVCSRPPLSRQSYLNGVFSQTAKFCNNIAQSNHHLKMKLYNELKNTLFKWITLEESDQFITPIFDVNRVNRMFIGIVDPLRLISFIDHLAESSGQIVNGNIPNNSKASQIVDKLHQRDISVIVHEDWCVNLFCRIGDVLLRNMQDTFSKNSPNNSFHILLFLCVYGHLPQNPSPLHVFFDKHFLHWYLNYPVKYMPFWWSRPVIHGLA</sequence>
<dbReference type="EMBL" id="AY809271">
    <property type="protein sequence ID" value="AAX25160.2"/>
    <property type="molecule type" value="mRNA"/>
</dbReference>